<dbReference type="Gene3D" id="3.50.50.60">
    <property type="entry name" value="FAD/NAD(P)-binding domain"/>
    <property type="match status" value="1"/>
</dbReference>
<dbReference type="InterPro" id="IPR036188">
    <property type="entry name" value="FAD/NAD-bd_sf"/>
</dbReference>
<reference evidence="1 2" key="1">
    <citation type="submission" date="2018-05" db="EMBL/GenBank/DDBJ databases">
        <title>Lactobacillus sanfranciscensis Ah4 draft denome sequence.</title>
        <authorList>
            <person name="Zhang G."/>
        </authorList>
    </citation>
    <scope>NUCLEOTIDE SEQUENCE [LARGE SCALE GENOMIC DNA]</scope>
    <source>
        <strain evidence="1 2">Ah4</strain>
    </source>
</reference>
<dbReference type="SUPFAM" id="SSF51905">
    <property type="entry name" value="FAD/NAD(P)-binding domain"/>
    <property type="match status" value="1"/>
</dbReference>
<organism evidence="1 2">
    <name type="scientific">Fructilactobacillus sanfranciscensis</name>
    <name type="common">Lactobacillus sanfranciscensis</name>
    <dbReference type="NCBI Taxonomy" id="1625"/>
    <lineage>
        <taxon>Bacteria</taxon>
        <taxon>Bacillati</taxon>
        <taxon>Bacillota</taxon>
        <taxon>Bacilli</taxon>
        <taxon>Lactobacillales</taxon>
        <taxon>Lactobacillaceae</taxon>
        <taxon>Fructilactobacillus</taxon>
    </lineage>
</organism>
<evidence type="ECO:0000313" key="2">
    <source>
        <dbReference type="Proteomes" id="UP000313312"/>
    </source>
</evidence>
<sequence>MPNKIAVVGAGIGGLTTAIQLQNKGYDVTIYEKNDKVGGKMNQLKIDGFKFDMGPTIVMMPDIYRQPFVDTGVNPDDYFTMQRVDPFMKVQIDD</sequence>
<accession>A0A5C4THF3</accession>
<gene>
    <name evidence="1" type="ORF">DID87_07155</name>
</gene>
<dbReference type="Proteomes" id="UP000313312">
    <property type="component" value="Unassembled WGS sequence"/>
</dbReference>
<name>A0A5C4THF3_FRUSA</name>
<dbReference type="PANTHER" id="PTHR43734:SF1">
    <property type="entry name" value="PHYTOENE DESATURASE"/>
    <property type="match status" value="1"/>
</dbReference>
<dbReference type="EMBL" id="QFCR01000060">
    <property type="protein sequence ID" value="TNK89698.1"/>
    <property type="molecule type" value="Genomic_DNA"/>
</dbReference>
<dbReference type="Pfam" id="PF13450">
    <property type="entry name" value="NAD_binding_8"/>
    <property type="match status" value="1"/>
</dbReference>
<dbReference type="PRINTS" id="PR00419">
    <property type="entry name" value="ADXRDTASE"/>
</dbReference>
<dbReference type="AlphaFoldDB" id="A0A5C4THF3"/>
<comment type="caution">
    <text evidence="1">The sequence shown here is derived from an EMBL/GenBank/DDBJ whole genome shotgun (WGS) entry which is preliminary data.</text>
</comment>
<protein>
    <submittedName>
        <fullName evidence="1">FAD-dependent oxidoreductase</fullName>
    </submittedName>
</protein>
<dbReference type="RefSeq" id="WP_056958861.1">
    <property type="nucleotide sequence ID" value="NZ_BAAAXT010000006.1"/>
</dbReference>
<proteinExistence type="predicted"/>
<dbReference type="PANTHER" id="PTHR43734">
    <property type="entry name" value="PHYTOENE DESATURASE"/>
    <property type="match status" value="1"/>
</dbReference>
<evidence type="ECO:0000313" key="1">
    <source>
        <dbReference type="EMBL" id="TNK89698.1"/>
    </source>
</evidence>